<dbReference type="EMBL" id="JAGEOJ010000015">
    <property type="protein sequence ID" value="MBO2452183.1"/>
    <property type="molecule type" value="Genomic_DNA"/>
</dbReference>
<evidence type="ECO:0000313" key="1">
    <source>
        <dbReference type="EMBL" id="MBO2452183.1"/>
    </source>
</evidence>
<dbReference type="RefSeq" id="WP_208260069.1">
    <property type="nucleotide sequence ID" value="NZ_JAGEOJ010000015.1"/>
</dbReference>
<reference evidence="1" key="1">
    <citation type="submission" date="2021-03" db="EMBL/GenBank/DDBJ databases">
        <authorList>
            <person name="Kanchanasin P."/>
            <person name="Saeng-In P."/>
            <person name="Phongsopitanun W."/>
            <person name="Yuki M."/>
            <person name="Kudo T."/>
            <person name="Ohkuma M."/>
            <person name="Tanasupawat S."/>
        </authorList>
    </citation>
    <scope>NUCLEOTIDE SEQUENCE</scope>
    <source>
        <strain evidence="1">GKU 128</strain>
    </source>
</reference>
<name>A0A939T6P0_9ACTN</name>
<dbReference type="AlphaFoldDB" id="A0A939T6P0"/>
<protein>
    <submittedName>
        <fullName evidence="1">Uncharacterized protein</fullName>
    </submittedName>
</protein>
<accession>A0A939T6P0</accession>
<dbReference type="Proteomes" id="UP000669179">
    <property type="component" value="Unassembled WGS sequence"/>
</dbReference>
<comment type="caution">
    <text evidence="1">The sequence shown here is derived from an EMBL/GenBank/DDBJ whole genome shotgun (WGS) entry which is preliminary data.</text>
</comment>
<sequence>MTTDANGYLATHYDLDQDPAISVPAQFTSGRHSVLRVTEGFLRRSGNVGRCIDSPTALGLKVADQGDERTRVSFRLSLDRHTESYWDRYVDESVSREEASKPRLVLVCAQRSLRGAALLVPKPSGKGRSIGEVAIDLAPGEVPPDGLALTELWGSNEWSGTHGWAGAPAALGIHSLDEVLAPAATIGMVVNGISIARSDTATTHTLGRKVDARTAERLGLVSTGGLNAKMLTEQGATRLTGGMMVVNPCTDAPVRLRFDWARAAAAGRTSTGDPRWKRHMDRARRKAWRVAQRGIDAAPLRRTPDRLQIGMITLGDGRVTSLSATYREEGGFEVTVPHSEEPFLLTFGQADGTGQPRLLKLVNLVRL</sequence>
<proteinExistence type="predicted"/>
<keyword evidence="2" id="KW-1185">Reference proteome</keyword>
<organism evidence="1 2">
    <name type="scientific">Actinomadura barringtoniae</name>
    <dbReference type="NCBI Taxonomy" id="1427535"/>
    <lineage>
        <taxon>Bacteria</taxon>
        <taxon>Bacillati</taxon>
        <taxon>Actinomycetota</taxon>
        <taxon>Actinomycetes</taxon>
        <taxon>Streptosporangiales</taxon>
        <taxon>Thermomonosporaceae</taxon>
        <taxon>Actinomadura</taxon>
    </lineage>
</organism>
<gene>
    <name evidence="1" type="ORF">J4573_34195</name>
</gene>
<evidence type="ECO:0000313" key="2">
    <source>
        <dbReference type="Proteomes" id="UP000669179"/>
    </source>
</evidence>